<name>A0A5P1F9K8_ASPOF</name>
<protein>
    <recommendedName>
        <fullName evidence="12">Rieske domain-containing protein</fullName>
    </recommendedName>
</protein>
<keyword evidence="5" id="KW-0809">Transit peptide</keyword>
<reference evidence="14" key="1">
    <citation type="journal article" date="2017" name="Nat. Commun.">
        <title>The asparagus genome sheds light on the origin and evolution of a young Y chromosome.</title>
        <authorList>
            <person name="Harkess A."/>
            <person name="Zhou J."/>
            <person name="Xu C."/>
            <person name="Bowers J.E."/>
            <person name="Van der Hulst R."/>
            <person name="Ayyampalayam S."/>
            <person name="Mercati F."/>
            <person name="Riccardi P."/>
            <person name="McKain M.R."/>
            <person name="Kakrana A."/>
            <person name="Tang H."/>
            <person name="Ray J."/>
            <person name="Groenendijk J."/>
            <person name="Arikit S."/>
            <person name="Mathioni S.M."/>
            <person name="Nakano M."/>
            <person name="Shan H."/>
            <person name="Telgmann-Rauber A."/>
            <person name="Kanno A."/>
            <person name="Yue Z."/>
            <person name="Chen H."/>
            <person name="Li W."/>
            <person name="Chen Y."/>
            <person name="Xu X."/>
            <person name="Zhang Y."/>
            <person name="Luo S."/>
            <person name="Chen H."/>
            <person name="Gao J."/>
            <person name="Mao Z."/>
            <person name="Pires J.C."/>
            <person name="Luo M."/>
            <person name="Kudrna D."/>
            <person name="Wing R.A."/>
            <person name="Meyers B.C."/>
            <person name="Yi K."/>
            <person name="Kong H."/>
            <person name="Lavrijsen P."/>
            <person name="Sunseri F."/>
            <person name="Falavigna A."/>
            <person name="Ye Y."/>
            <person name="Leebens-Mack J.H."/>
            <person name="Chen G."/>
        </authorList>
    </citation>
    <scope>NUCLEOTIDE SEQUENCE [LARGE SCALE GENOMIC DNA]</scope>
    <source>
        <strain evidence="14">cv. DH0086</strain>
    </source>
</reference>
<evidence type="ECO:0000256" key="5">
    <source>
        <dbReference type="ARBA" id="ARBA00022946"/>
    </source>
</evidence>
<evidence type="ECO:0000313" key="14">
    <source>
        <dbReference type="Proteomes" id="UP000243459"/>
    </source>
</evidence>
<dbReference type="GO" id="GO:0016491">
    <property type="term" value="F:oxidoreductase activity"/>
    <property type="evidence" value="ECO:0007669"/>
    <property type="project" value="UniProtKB-KW"/>
</dbReference>
<keyword evidence="4" id="KW-0479">Metal-binding</keyword>
<evidence type="ECO:0000256" key="9">
    <source>
        <dbReference type="ARBA" id="ARBA00023014"/>
    </source>
</evidence>
<proteinExistence type="predicted"/>
<evidence type="ECO:0000256" key="8">
    <source>
        <dbReference type="ARBA" id="ARBA00023004"/>
    </source>
</evidence>
<dbReference type="GO" id="GO:0046872">
    <property type="term" value="F:metal ion binding"/>
    <property type="evidence" value="ECO:0007669"/>
    <property type="project" value="UniProtKB-KW"/>
</dbReference>
<evidence type="ECO:0000256" key="4">
    <source>
        <dbReference type="ARBA" id="ARBA00022723"/>
    </source>
</evidence>
<keyword evidence="2" id="KW-0812">Transmembrane</keyword>
<dbReference type="InterPro" id="IPR036922">
    <property type="entry name" value="Rieske_2Fe-2S_sf"/>
</dbReference>
<evidence type="ECO:0000259" key="12">
    <source>
        <dbReference type="PROSITE" id="PS51296"/>
    </source>
</evidence>
<evidence type="ECO:0000256" key="3">
    <source>
        <dbReference type="ARBA" id="ARBA00022714"/>
    </source>
</evidence>
<dbReference type="PANTHER" id="PTHR21266:SF32">
    <property type="entry name" value="CHOLESTEROL 7-DESATURASE NVD"/>
    <property type="match status" value="1"/>
</dbReference>
<keyword evidence="14" id="KW-1185">Reference proteome</keyword>
<keyword evidence="10" id="KW-0472">Membrane</keyword>
<organism evidence="13 14">
    <name type="scientific">Asparagus officinalis</name>
    <name type="common">Garden asparagus</name>
    <dbReference type="NCBI Taxonomy" id="4686"/>
    <lineage>
        <taxon>Eukaryota</taxon>
        <taxon>Viridiplantae</taxon>
        <taxon>Streptophyta</taxon>
        <taxon>Embryophyta</taxon>
        <taxon>Tracheophyta</taxon>
        <taxon>Spermatophyta</taxon>
        <taxon>Magnoliopsida</taxon>
        <taxon>Liliopsida</taxon>
        <taxon>Asparagales</taxon>
        <taxon>Asparagaceae</taxon>
        <taxon>Asparagoideae</taxon>
        <taxon>Asparagus</taxon>
    </lineage>
</organism>
<keyword evidence="7" id="KW-0560">Oxidoreductase</keyword>
<dbReference type="GO" id="GO:0005737">
    <property type="term" value="C:cytoplasm"/>
    <property type="evidence" value="ECO:0007669"/>
    <property type="project" value="TreeGrafter"/>
</dbReference>
<evidence type="ECO:0000256" key="2">
    <source>
        <dbReference type="ARBA" id="ARBA00022692"/>
    </source>
</evidence>
<gene>
    <name evidence="13" type="ORF">A4U43_C03F10110</name>
</gene>
<feature type="domain" description="Rieske" evidence="12">
    <location>
        <begin position="34"/>
        <end position="98"/>
    </location>
</feature>
<evidence type="ECO:0000256" key="6">
    <source>
        <dbReference type="ARBA" id="ARBA00022989"/>
    </source>
</evidence>
<sequence>MVPAVPGRRPRQAGPTREAGAGPRRRDLVGPGPGQALSEGRIDQRGRLQCVYHGWCFDGEGSCKYIPQAPPEGPPVHTFPKACAAVYPSYEQNKVLWFWPNTTPEYKDIAEKEKPPYVPELDDPSYACAMGTRDLHYGYDVLIENLMDPAHVPYAHHGIMKIPKRPGGPPPDRYVYLENFSLDIIIAFYGIFAAIVSLTFQDSVNELEVNSPHLC</sequence>
<dbReference type="SUPFAM" id="SSF55961">
    <property type="entry name" value="Bet v1-like"/>
    <property type="match status" value="1"/>
</dbReference>
<dbReference type="EMBL" id="CM007383">
    <property type="protein sequence ID" value="ONK74784.1"/>
    <property type="molecule type" value="Genomic_DNA"/>
</dbReference>
<dbReference type="AlphaFoldDB" id="A0A5P1F9K8"/>
<dbReference type="InterPro" id="IPR050584">
    <property type="entry name" value="Cholesterol_7-desaturase"/>
</dbReference>
<keyword evidence="9" id="KW-0411">Iron-sulfur</keyword>
<feature type="region of interest" description="Disordered" evidence="11">
    <location>
        <begin position="1"/>
        <end position="40"/>
    </location>
</feature>
<accession>A0A5P1F9K8</accession>
<dbReference type="GO" id="GO:0051537">
    <property type="term" value="F:2 iron, 2 sulfur cluster binding"/>
    <property type="evidence" value="ECO:0007669"/>
    <property type="project" value="UniProtKB-KW"/>
</dbReference>
<dbReference type="Gramene" id="ONK74784">
    <property type="protein sequence ID" value="ONK74784"/>
    <property type="gene ID" value="A4U43_C03F10110"/>
</dbReference>
<dbReference type="Gene3D" id="2.102.10.10">
    <property type="entry name" value="Rieske [2Fe-2S] iron-sulphur domain"/>
    <property type="match status" value="1"/>
</dbReference>
<dbReference type="Proteomes" id="UP000243459">
    <property type="component" value="Chromosome 3"/>
</dbReference>
<dbReference type="SUPFAM" id="SSF50022">
    <property type="entry name" value="ISP domain"/>
    <property type="match status" value="1"/>
</dbReference>
<keyword evidence="8" id="KW-0408">Iron</keyword>
<evidence type="ECO:0000256" key="1">
    <source>
        <dbReference type="ARBA" id="ARBA00004370"/>
    </source>
</evidence>
<dbReference type="PROSITE" id="PS51296">
    <property type="entry name" value="RIESKE"/>
    <property type="match status" value="1"/>
</dbReference>
<dbReference type="PANTHER" id="PTHR21266">
    <property type="entry name" value="IRON-SULFUR DOMAIN CONTAINING PROTEIN"/>
    <property type="match status" value="1"/>
</dbReference>
<dbReference type="InterPro" id="IPR017941">
    <property type="entry name" value="Rieske_2Fe-2S"/>
</dbReference>
<evidence type="ECO:0000313" key="13">
    <source>
        <dbReference type="EMBL" id="ONK74784.1"/>
    </source>
</evidence>
<keyword evidence="3" id="KW-0001">2Fe-2S</keyword>
<dbReference type="GO" id="GO:0016020">
    <property type="term" value="C:membrane"/>
    <property type="evidence" value="ECO:0007669"/>
    <property type="project" value="UniProtKB-SubCell"/>
</dbReference>
<dbReference type="Gene3D" id="3.90.380.10">
    <property type="entry name" value="Naphthalene 1,2-dioxygenase Alpha Subunit, Chain A, domain 1"/>
    <property type="match status" value="1"/>
</dbReference>
<evidence type="ECO:0000256" key="11">
    <source>
        <dbReference type="SAM" id="MobiDB-lite"/>
    </source>
</evidence>
<dbReference type="Pfam" id="PF00355">
    <property type="entry name" value="Rieske"/>
    <property type="match status" value="1"/>
</dbReference>
<evidence type="ECO:0000256" key="10">
    <source>
        <dbReference type="ARBA" id="ARBA00023136"/>
    </source>
</evidence>
<evidence type="ECO:0000256" key="7">
    <source>
        <dbReference type="ARBA" id="ARBA00023002"/>
    </source>
</evidence>
<comment type="subcellular location">
    <subcellularLocation>
        <location evidence="1">Membrane</location>
    </subcellularLocation>
</comment>
<keyword evidence="6" id="KW-1133">Transmembrane helix</keyword>